<feature type="compositionally biased region" description="Basic and acidic residues" evidence="1">
    <location>
        <begin position="115"/>
        <end position="132"/>
    </location>
</feature>
<name>A0AAD4TND5_OVIAM</name>
<sequence>MEDENRAAEGEQKAQNQLLQGQARFPGAACIVCFRPGPGVRDRGAGVQGRDTGAGGERGPSQSVHYPPHPPKLKILNEELRGRVTIAQCSVLLNIPAKTQSRHKWLLSEAQSSHYSDHHHGTDPLVRAHPDAHSATQSQ</sequence>
<keyword evidence="3" id="KW-1185">Reference proteome</keyword>
<feature type="region of interest" description="Disordered" evidence="1">
    <location>
        <begin position="114"/>
        <end position="139"/>
    </location>
</feature>
<dbReference type="EMBL" id="JAKZEL010000024">
    <property type="protein sequence ID" value="KAI4530918.1"/>
    <property type="molecule type" value="Genomic_DNA"/>
</dbReference>
<organism evidence="2 3">
    <name type="scientific">Ovis ammon polii</name>
    <dbReference type="NCBI Taxonomy" id="230172"/>
    <lineage>
        <taxon>Eukaryota</taxon>
        <taxon>Metazoa</taxon>
        <taxon>Chordata</taxon>
        <taxon>Craniata</taxon>
        <taxon>Vertebrata</taxon>
        <taxon>Euteleostomi</taxon>
        <taxon>Mammalia</taxon>
        <taxon>Eutheria</taxon>
        <taxon>Laurasiatheria</taxon>
        <taxon>Artiodactyla</taxon>
        <taxon>Ruminantia</taxon>
        <taxon>Pecora</taxon>
        <taxon>Bovidae</taxon>
        <taxon>Caprinae</taxon>
        <taxon>Ovis</taxon>
    </lineage>
</organism>
<dbReference type="AlphaFoldDB" id="A0AAD4TND5"/>
<protein>
    <submittedName>
        <fullName evidence="2">Uncharacterized protein</fullName>
    </submittedName>
</protein>
<comment type="caution">
    <text evidence="2">The sequence shown here is derived from an EMBL/GenBank/DDBJ whole genome shotgun (WGS) entry which is preliminary data.</text>
</comment>
<evidence type="ECO:0000313" key="3">
    <source>
        <dbReference type="Proteomes" id="UP001214576"/>
    </source>
</evidence>
<proteinExistence type="predicted"/>
<feature type="region of interest" description="Disordered" evidence="1">
    <location>
        <begin position="37"/>
        <end position="70"/>
    </location>
</feature>
<evidence type="ECO:0000313" key="2">
    <source>
        <dbReference type="EMBL" id="KAI4530918.1"/>
    </source>
</evidence>
<gene>
    <name evidence="2" type="ORF">MG293_018776</name>
</gene>
<accession>A0AAD4TND5</accession>
<evidence type="ECO:0000256" key="1">
    <source>
        <dbReference type="SAM" id="MobiDB-lite"/>
    </source>
</evidence>
<reference evidence="2" key="1">
    <citation type="submission" date="2022-03" db="EMBL/GenBank/DDBJ databases">
        <title>Genomic analyses of argali, domestic sheep and their hybrids provide insights into chromosomal evolution, heterosis and genetic basis of agronomic traits.</title>
        <authorList>
            <person name="Li M."/>
        </authorList>
    </citation>
    <scope>NUCLEOTIDE SEQUENCE</scope>
    <source>
        <strain evidence="2">CAU-MHL-2022a</strain>
        <tissue evidence="2">Skin</tissue>
    </source>
</reference>
<feature type="region of interest" description="Disordered" evidence="1">
    <location>
        <begin position="1"/>
        <end position="20"/>
    </location>
</feature>
<dbReference type="Proteomes" id="UP001214576">
    <property type="component" value="Unassembled WGS sequence"/>
</dbReference>
<feature type="compositionally biased region" description="Basic and acidic residues" evidence="1">
    <location>
        <begin position="1"/>
        <end position="12"/>
    </location>
</feature>